<accession>A0A7C1W3M8</accession>
<dbReference type="Pfam" id="PF01148">
    <property type="entry name" value="CTP_transf_1"/>
    <property type="match status" value="1"/>
</dbReference>
<sequence>MSPNKTWEGVAGGVAFASIWAVGFYLIAEPSNMSLVSWFFISLL</sequence>
<gene>
    <name evidence="2" type="ORF">ENI26_02770</name>
</gene>
<feature type="non-terminal residue" evidence="2">
    <location>
        <position position="44"/>
    </location>
</feature>
<evidence type="ECO:0000256" key="1">
    <source>
        <dbReference type="SAM" id="Phobius"/>
    </source>
</evidence>
<dbReference type="GO" id="GO:0016779">
    <property type="term" value="F:nucleotidyltransferase activity"/>
    <property type="evidence" value="ECO:0007669"/>
    <property type="project" value="UniProtKB-KW"/>
</dbReference>
<proteinExistence type="predicted"/>
<organism evidence="2">
    <name type="scientific">Methylophaga aminisulfidivorans</name>
    <dbReference type="NCBI Taxonomy" id="230105"/>
    <lineage>
        <taxon>Bacteria</taxon>
        <taxon>Pseudomonadati</taxon>
        <taxon>Pseudomonadota</taxon>
        <taxon>Gammaproteobacteria</taxon>
        <taxon>Thiotrichales</taxon>
        <taxon>Piscirickettsiaceae</taxon>
        <taxon>Methylophaga</taxon>
    </lineage>
</organism>
<comment type="caution">
    <text evidence="2">The sequence shown here is derived from an EMBL/GenBank/DDBJ whole genome shotgun (WGS) entry which is preliminary data.</text>
</comment>
<keyword evidence="1" id="KW-0472">Membrane</keyword>
<reference evidence="2" key="1">
    <citation type="journal article" date="2020" name="mSystems">
        <title>Genome- and Community-Level Interaction Insights into Carbon Utilization and Element Cycling Functions of Hydrothermarchaeota in Hydrothermal Sediment.</title>
        <authorList>
            <person name="Zhou Z."/>
            <person name="Liu Y."/>
            <person name="Xu W."/>
            <person name="Pan J."/>
            <person name="Luo Z.H."/>
            <person name="Li M."/>
        </authorList>
    </citation>
    <scope>NUCLEOTIDE SEQUENCE [LARGE SCALE GENOMIC DNA]</scope>
    <source>
        <strain evidence="2">HyVt-380</strain>
    </source>
</reference>
<feature type="transmembrane region" description="Helical" evidence="1">
    <location>
        <begin position="7"/>
        <end position="28"/>
    </location>
</feature>
<evidence type="ECO:0000313" key="2">
    <source>
        <dbReference type="EMBL" id="HEC73276.1"/>
    </source>
</evidence>
<dbReference type="AlphaFoldDB" id="A0A7C1W3M8"/>
<keyword evidence="1" id="KW-0812">Transmembrane</keyword>
<dbReference type="EMBL" id="DRHY01000063">
    <property type="protein sequence ID" value="HEC73276.1"/>
    <property type="molecule type" value="Genomic_DNA"/>
</dbReference>
<name>A0A7C1W3M8_9GAMM</name>
<keyword evidence="1" id="KW-1133">Transmembrane helix</keyword>
<dbReference type="Proteomes" id="UP000886384">
    <property type="component" value="Unassembled WGS sequence"/>
</dbReference>
<protein>
    <submittedName>
        <fullName evidence="2">Phosphatidate cytidylyltransferase</fullName>
    </submittedName>
</protein>
<keyword evidence="2" id="KW-0808">Transferase</keyword>
<keyword evidence="2" id="KW-0548">Nucleotidyltransferase</keyword>